<dbReference type="Proteomes" id="UP000838756">
    <property type="component" value="Unassembled WGS sequence"/>
</dbReference>
<evidence type="ECO:0000313" key="2">
    <source>
        <dbReference type="EMBL" id="CAH2213508.1"/>
    </source>
</evidence>
<proteinExistence type="predicted"/>
<protein>
    <submittedName>
        <fullName evidence="2">Jg18908 protein</fullName>
    </submittedName>
</protein>
<keyword evidence="3" id="KW-1185">Reference proteome</keyword>
<gene>
    <name evidence="2" type="primary">jg18908</name>
    <name evidence="2" type="ORF">PAEG_LOCUS3538</name>
</gene>
<comment type="caution">
    <text evidence="2">The sequence shown here is derived from an EMBL/GenBank/DDBJ whole genome shotgun (WGS) entry which is preliminary data.</text>
</comment>
<organism evidence="2 3">
    <name type="scientific">Pararge aegeria aegeria</name>
    <dbReference type="NCBI Taxonomy" id="348720"/>
    <lineage>
        <taxon>Eukaryota</taxon>
        <taxon>Metazoa</taxon>
        <taxon>Ecdysozoa</taxon>
        <taxon>Arthropoda</taxon>
        <taxon>Hexapoda</taxon>
        <taxon>Insecta</taxon>
        <taxon>Pterygota</taxon>
        <taxon>Neoptera</taxon>
        <taxon>Endopterygota</taxon>
        <taxon>Lepidoptera</taxon>
        <taxon>Glossata</taxon>
        <taxon>Ditrysia</taxon>
        <taxon>Papilionoidea</taxon>
        <taxon>Nymphalidae</taxon>
        <taxon>Satyrinae</taxon>
        <taxon>Satyrini</taxon>
        <taxon>Parargina</taxon>
        <taxon>Pararge</taxon>
    </lineage>
</organism>
<reference evidence="2" key="1">
    <citation type="submission" date="2022-03" db="EMBL/GenBank/DDBJ databases">
        <authorList>
            <person name="Lindestad O."/>
        </authorList>
    </citation>
    <scope>NUCLEOTIDE SEQUENCE</scope>
</reference>
<accession>A0A8S4QLT5</accession>
<evidence type="ECO:0000313" key="3">
    <source>
        <dbReference type="Proteomes" id="UP000838756"/>
    </source>
</evidence>
<feature type="region of interest" description="Disordered" evidence="1">
    <location>
        <begin position="25"/>
        <end position="44"/>
    </location>
</feature>
<dbReference type="EMBL" id="CAKXAJ010011400">
    <property type="protein sequence ID" value="CAH2213508.1"/>
    <property type="molecule type" value="Genomic_DNA"/>
</dbReference>
<dbReference type="AlphaFoldDB" id="A0A8S4QLT5"/>
<evidence type="ECO:0000256" key="1">
    <source>
        <dbReference type="SAM" id="MobiDB-lite"/>
    </source>
</evidence>
<name>A0A8S4QLT5_9NEOP</name>
<sequence>RDARLSPRGPLRLLLASDDGAAAVWDLEPPAPGPLQLSTSDALE</sequence>
<feature type="non-terminal residue" evidence="2">
    <location>
        <position position="1"/>
    </location>
</feature>